<dbReference type="PROSITE" id="PS00226">
    <property type="entry name" value="IF_ROD_1"/>
    <property type="match status" value="1"/>
</dbReference>
<dbReference type="Gene3D" id="1.20.5.170">
    <property type="match status" value="1"/>
</dbReference>
<dbReference type="GeneTree" id="ENSGT00940000159655"/>
<dbReference type="AlphaFoldDB" id="A0A8C5CJ37"/>
<accession>A0A8C5CJ37</accession>
<dbReference type="InterPro" id="IPR052857">
    <property type="entry name" value="IF_Keratin-like"/>
</dbReference>
<dbReference type="Ensembl" id="ENSGMOT00000039306.1">
    <property type="protein sequence ID" value="ENSGMOP00000060870.1"/>
    <property type="gene ID" value="ENSGMOG00000024201.1"/>
</dbReference>
<feature type="region of interest" description="Disordered" evidence="5">
    <location>
        <begin position="384"/>
        <end position="451"/>
    </location>
</feature>
<keyword evidence="8" id="KW-1185">Reference proteome</keyword>
<keyword evidence="1 3" id="KW-0403">Intermediate filament</keyword>
<keyword evidence="2 4" id="KW-0175">Coiled coil</keyword>
<dbReference type="PANTHER" id="PTHR47082">
    <property type="entry name" value="KERATIN-LIKE PROTEIN KRT222"/>
    <property type="match status" value="1"/>
</dbReference>
<evidence type="ECO:0000313" key="7">
    <source>
        <dbReference type="Ensembl" id="ENSGMOP00000060870.1"/>
    </source>
</evidence>
<dbReference type="Pfam" id="PF00038">
    <property type="entry name" value="Filament"/>
    <property type="match status" value="2"/>
</dbReference>
<sequence length="563" mass="61737">MDVMEDQRAEVRGLNARLKGFLEHMERLQDTNARLEGQIADWGARNGAVLRDWSQEESTVNGLRAQVGQLLVENAQLALQSDGMKSRAAAIQARCESEERQTQRLEQQVGQLRETRARAEESNGRLKADLWHSMTELEGMKEDYQARWSLQQQQQQQQWSSSCDALLASAAATTAAGQEEDGRGMELAQLLDRFRAQCGQLAPGAGAPGRAAFSTQAPGSAGPGGFGGARAAAAAASSSPLPLSSSSATAETNGGAFPEEEAAWVQVNLGGAALREARAELSEARKQWNTLQVEIQTLHALEKGLEGSLVHTQQLYSSQLQDLSQVIGRLEGELEQVRDGLAGQRQRHRVLLNTKMRLEHEITTYRRLLDREEGRYMVRNGQAVGLQPWRGPSAGPKENGHETEVSDPSLSDPSLSDLALSPDEPRSEPLPDIPPLLPPDHGRKRSSMLRRQQSLVVLTDPERGGELRIPMVKTQEFLQGNVVREGAEGHGTIETEQMDQAIRQWEGSFFKGNPKLRKKSVSLRFDLHMAANDQGGGQGGPDSLPDVEVRLVMKRSRSIPTIT</sequence>
<evidence type="ECO:0000313" key="8">
    <source>
        <dbReference type="Proteomes" id="UP000694546"/>
    </source>
</evidence>
<evidence type="ECO:0000256" key="5">
    <source>
        <dbReference type="SAM" id="MobiDB-lite"/>
    </source>
</evidence>
<dbReference type="GO" id="GO:0005882">
    <property type="term" value="C:intermediate filament"/>
    <property type="evidence" value="ECO:0007669"/>
    <property type="project" value="UniProtKB-KW"/>
</dbReference>
<name>A0A8C5CJ37_GADMO</name>
<protein>
    <recommendedName>
        <fullName evidence="6">IF rod domain-containing protein</fullName>
    </recommendedName>
</protein>
<feature type="region of interest" description="Disordered" evidence="5">
    <location>
        <begin position="205"/>
        <end position="230"/>
    </location>
</feature>
<dbReference type="PANTHER" id="PTHR47082:SF1">
    <property type="entry name" value="KERATIN-LIKE PROTEIN KRT222"/>
    <property type="match status" value="1"/>
</dbReference>
<evidence type="ECO:0000256" key="2">
    <source>
        <dbReference type="ARBA" id="ARBA00023054"/>
    </source>
</evidence>
<reference evidence="7" key="1">
    <citation type="submission" date="2025-08" db="UniProtKB">
        <authorList>
            <consortium name="Ensembl"/>
        </authorList>
    </citation>
    <scope>IDENTIFICATION</scope>
</reference>
<dbReference type="SUPFAM" id="SSF64593">
    <property type="entry name" value="Intermediate filament protein, coiled coil region"/>
    <property type="match status" value="1"/>
</dbReference>
<gene>
    <name evidence="7" type="primary">krt222</name>
</gene>
<dbReference type="OMA" id="QIASWGV"/>
<evidence type="ECO:0000259" key="6">
    <source>
        <dbReference type="PROSITE" id="PS51842"/>
    </source>
</evidence>
<feature type="domain" description="IF rod" evidence="6">
    <location>
        <begin position="7"/>
        <end position="376"/>
    </location>
</feature>
<feature type="compositionally biased region" description="Low complexity" evidence="5">
    <location>
        <begin position="205"/>
        <end position="220"/>
    </location>
</feature>
<evidence type="ECO:0000256" key="1">
    <source>
        <dbReference type="ARBA" id="ARBA00022754"/>
    </source>
</evidence>
<reference evidence="7" key="2">
    <citation type="submission" date="2025-09" db="UniProtKB">
        <authorList>
            <consortium name="Ensembl"/>
        </authorList>
    </citation>
    <scope>IDENTIFICATION</scope>
</reference>
<comment type="similarity">
    <text evidence="3">Belongs to the intermediate filament family.</text>
</comment>
<evidence type="ECO:0000256" key="4">
    <source>
        <dbReference type="SAM" id="Coils"/>
    </source>
</evidence>
<dbReference type="PROSITE" id="PS51842">
    <property type="entry name" value="IF_ROD_2"/>
    <property type="match status" value="1"/>
</dbReference>
<feature type="coiled-coil region" evidence="4">
    <location>
        <begin position="88"/>
        <end position="122"/>
    </location>
</feature>
<dbReference type="RefSeq" id="XP_030207792.1">
    <property type="nucleotide sequence ID" value="XM_030351932.1"/>
</dbReference>
<dbReference type="Gene3D" id="1.20.5.1160">
    <property type="entry name" value="Vasodilator-stimulated phosphoprotein"/>
    <property type="match status" value="1"/>
</dbReference>
<dbReference type="InterPro" id="IPR018039">
    <property type="entry name" value="IF_conserved"/>
</dbReference>
<organism evidence="7 8">
    <name type="scientific">Gadus morhua</name>
    <name type="common">Atlantic cod</name>
    <dbReference type="NCBI Taxonomy" id="8049"/>
    <lineage>
        <taxon>Eukaryota</taxon>
        <taxon>Metazoa</taxon>
        <taxon>Chordata</taxon>
        <taxon>Craniata</taxon>
        <taxon>Vertebrata</taxon>
        <taxon>Euteleostomi</taxon>
        <taxon>Actinopterygii</taxon>
        <taxon>Neopterygii</taxon>
        <taxon>Teleostei</taxon>
        <taxon>Neoteleostei</taxon>
        <taxon>Acanthomorphata</taxon>
        <taxon>Zeiogadaria</taxon>
        <taxon>Gadariae</taxon>
        <taxon>Gadiformes</taxon>
        <taxon>Gadoidei</taxon>
        <taxon>Gadidae</taxon>
        <taxon>Gadus</taxon>
    </lineage>
</organism>
<dbReference type="OrthoDB" id="8861979at2759"/>
<evidence type="ECO:0000256" key="3">
    <source>
        <dbReference type="RuleBase" id="RU000685"/>
    </source>
</evidence>
<dbReference type="SMART" id="SM01391">
    <property type="entry name" value="Filament"/>
    <property type="match status" value="1"/>
</dbReference>
<dbReference type="Proteomes" id="UP000694546">
    <property type="component" value="Chromosome 3"/>
</dbReference>
<feature type="coiled-coil region" evidence="4">
    <location>
        <begin position="18"/>
        <end position="45"/>
    </location>
</feature>
<dbReference type="RefSeq" id="XP_030207791.1">
    <property type="nucleotide sequence ID" value="XM_030351931.1"/>
</dbReference>
<proteinExistence type="inferred from homology"/>
<dbReference type="InterPro" id="IPR039008">
    <property type="entry name" value="IF_rod_dom"/>
</dbReference>
<feature type="compositionally biased region" description="Low complexity" evidence="5">
    <location>
        <begin position="406"/>
        <end position="422"/>
    </location>
</feature>
<dbReference type="GeneID" id="115540532"/>
<feature type="coiled-coil region" evidence="4">
    <location>
        <begin position="320"/>
        <end position="375"/>
    </location>
</feature>